<dbReference type="OrthoDB" id="4720638at2"/>
<dbReference type="Proteomes" id="UP000228945">
    <property type="component" value="Chromosome"/>
</dbReference>
<evidence type="ECO:0000256" key="1">
    <source>
        <dbReference type="ARBA" id="ARBA00007469"/>
    </source>
</evidence>
<dbReference type="InterPro" id="IPR036430">
    <property type="entry name" value="RNase_T2-like_sf"/>
</dbReference>
<dbReference type="Gene3D" id="3.90.730.10">
    <property type="entry name" value="Ribonuclease T2-like"/>
    <property type="match status" value="1"/>
</dbReference>
<reference evidence="4 5" key="1">
    <citation type="submission" date="2017-10" db="EMBL/GenBank/DDBJ databases">
        <title>Genome sequence of Caulobacter mirabilis FWC38.</title>
        <authorList>
            <person name="Fiebig A."/>
            <person name="Crosson S."/>
        </authorList>
    </citation>
    <scope>NUCLEOTIDE SEQUENCE [LARGE SCALE GENOMIC DNA]</scope>
    <source>
        <strain evidence="4 5">FWC 38</strain>
    </source>
</reference>
<dbReference type="InterPro" id="IPR018188">
    <property type="entry name" value="RNase_T2_His_AS_1"/>
</dbReference>
<dbReference type="SUPFAM" id="SSF55895">
    <property type="entry name" value="Ribonuclease Rh-like"/>
    <property type="match status" value="1"/>
</dbReference>
<evidence type="ECO:0000313" key="5">
    <source>
        <dbReference type="Proteomes" id="UP000228945"/>
    </source>
</evidence>
<dbReference type="RefSeq" id="WP_099620607.1">
    <property type="nucleotide sequence ID" value="NZ_CP024201.1"/>
</dbReference>
<sequence length="235" mass="25880">MRSLSVLLAALLFAGCAQPASPAAEVAACRLPEQVAPAPSYRPRAEEIVRDVPTALYMLALTWAPEICRTRGEDPDNAVQCKTNDFGFVLHGLWPNGAERRHPRYCGPAPKLSAETVREHLCMTPSAEMLQHEWAAHGTCGWDSPDAYFDQAAKLWDGLKRPALTGQTMTAGEIRDAFKAANPWVARDGIYIKAASGNWLEDVRLCYDLQYRPMACRGVGAPDHVVLRLAPRRTP</sequence>
<proteinExistence type="inferred from homology"/>
<keyword evidence="3" id="KW-0732">Signal</keyword>
<comment type="similarity">
    <text evidence="1 2">Belongs to the RNase T2 family.</text>
</comment>
<feature type="signal peptide" evidence="3">
    <location>
        <begin position="1"/>
        <end position="19"/>
    </location>
</feature>
<evidence type="ECO:0000256" key="3">
    <source>
        <dbReference type="SAM" id="SignalP"/>
    </source>
</evidence>
<dbReference type="KEGG" id="cmb:CSW64_02440"/>
<dbReference type="PROSITE" id="PS51257">
    <property type="entry name" value="PROKAR_LIPOPROTEIN"/>
    <property type="match status" value="1"/>
</dbReference>
<dbReference type="GO" id="GO:0033897">
    <property type="term" value="F:ribonuclease T2 activity"/>
    <property type="evidence" value="ECO:0007669"/>
    <property type="project" value="InterPro"/>
</dbReference>
<feature type="chain" id="PRO_5013723114" evidence="3">
    <location>
        <begin position="20"/>
        <end position="235"/>
    </location>
</feature>
<dbReference type="GO" id="GO:0003723">
    <property type="term" value="F:RNA binding"/>
    <property type="evidence" value="ECO:0007669"/>
    <property type="project" value="InterPro"/>
</dbReference>
<dbReference type="AlphaFoldDB" id="A0A2D2ATM8"/>
<evidence type="ECO:0000256" key="2">
    <source>
        <dbReference type="RuleBase" id="RU004328"/>
    </source>
</evidence>
<organism evidence="4 5">
    <name type="scientific">Caulobacter mirabilis</name>
    <dbReference type="NCBI Taxonomy" id="69666"/>
    <lineage>
        <taxon>Bacteria</taxon>
        <taxon>Pseudomonadati</taxon>
        <taxon>Pseudomonadota</taxon>
        <taxon>Alphaproteobacteria</taxon>
        <taxon>Caulobacterales</taxon>
        <taxon>Caulobacteraceae</taxon>
        <taxon>Caulobacter</taxon>
    </lineage>
</organism>
<dbReference type="EMBL" id="CP024201">
    <property type="protein sequence ID" value="ATQ41351.1"/>
    <property type="molecule type" value="Genomic_DNA"/>
</dbReference>
<dbReference type="Pfam" id="PF00445">
    <property type="entry name" value="Ribonuclease_T2"/>
    <property type="match status" value="1"/>
</dbReference>
<dbReference type="PANTHER" id="PTHR11240">
    <property type="entry name" value="RIBONUCLEASE T2"/>
    <property type="match status" value="1"/>
</dbReference>
<dbReference type="InterPro" id="IPR001568">
    <property type="entry name" value="RNase_T2-like"/>
</dbReference>
<dbReference type="PROSITE" id="PS00530">
    <property type="entry name" value="RNASE_T2_1"/>
    <property type="match status" value="1"/>
</dbReference>
<evidence type="ECO:0000313" key="4">
    <source>
        <dbReference type="EMBL" id="ATQ41351.1"/>
    </source>
</evidence>
<dbReference type="GO" id="GO:0006401">
    <property type="term" value="P:RNA catabolic process"/>
    <property type="evidence" value="ECO:0007669"/>
    <property type="project" value="TreeGrafter"/>
</dbReference>
<keyword evidence="5" id="KW-1185">Reference proteome</keyword>
<dbReference type="PANTHER" id="PTHR11240:SF22">
    <property type="entry name" value="RIBONUCLEASE T2"/>
    <property type="match status" value="1"/>
</dbReference>
<protein>
    <submittedName>
        <fullName evidence="4">Ribonuclease T</fullName>
    </submittedName>
</protein>
<accession>A0A2D2ATM8</accession>
<gene>
    <name evidence="4" type="ORF">CSW64_02440</name>
</gene>
<name>A0A2D2ATM8_9CAUL</name>